<dbReference type="GO" id="GO:0020037">
    <property type="term" value="F:heme binding"/>
    <property type="evidence" value="ECO:0007669"/>
    <property type="project" value="InterPro"/>
</dbReference>
<evidence type="ECO:0000313" key="13">
    <source>
        <dbReference type="Proteomes" id="UP000019478"/>
    </source>
</evidence>
<reference evidence="12 13" key="1">
    <citation type="submission" date="2013-03" db="EMBL/GenBank/DDBJ databases">
        <title>The Genome Sequence of Capronia epimyces CBS 606.96.</title>
        <authorList>
            <consortium name="The Broad Institute Genomics Platform"/>
            <person name="Cuomo C."/>
            <person name="de Hoog S."/>
            <person name="Gorbushina A."/>
            <person name="Walker B."/>
            <person name="Young S.K."/>
            <person name="Zeng Q."/>
            <person name="Gargeya S."/>
            <person name="Fitzgerald M."/>
            <person name="Haas B."/>
            <person name="Abouelleil A."/>
            <person name="Allen A.W."/>
            <person name="Alvarado L."/>
            <person name="Arachchi H.M."/>
            <person name="Berlin A.M."/>
            <person name="Chapman S.B."/>
            <person name="Gainer-Dewar J."/>
            <person name="Goldberg J."/>
            <person name="Griggs A."/>
            <person name="Gujja S."/>
            <person name="Hansen M."/>
            <person name="Howarth C."/>
            <person name="Imamovic A."/>
            <person name="Ireland A."/>
            <person name="Larimer J."/>
            <person name="McCowan C."/>
            <person name="Murphy C."/>
            <person name="Pearson M."/>
            <person name="Poon T.W."/>
            <person name="Priest M."/>
            <person name="Roberts A."/>
            <person name="Saif S."/>
            <person name="Shea T."/>
            <person name="Sisk P."/>
            <person name="Sykes S."/>
            <person name="Wortman J."/>
            <person name="Nusbaum C."/>
            <person name="Birren B."/>
        </authorList>
    </citation>
    <scope>NUCLEOTIDE SEQUENCE [LARGE SCALE GENOMIC DNA]</scope>
    <source>
        <strain evidence="12 13">CBS 606.96</strain>
    </source>
</reference>
<evidence type="ECO:0000256" key="4">
    <source>
        <dbReference type="ARBA" id="ARBA00022723"/>
    </source>
</evidence>
<evidence type="ECO:0000256" key="6">
    <source>
        <dbReference type="ARBA" id="ARBA00023004"/>
    </source>
</evidence>
<keyword evidence="11" id="KW-1133">Transmembrane helix</keyword>
<name>W9Y9Z7_9EURO</name>
<keyword evidence="11" id="KW-0812">Transmembrane</keyword>
<dbReference type="GO" id="GO:0016705">
    <property type="term" value="F:oxidoreductase activity, acting on paired donors, with incorporation or reduction of molecular oxygen"/>
    <property type="evidence" value="ECO:0007669"/>
    <property type="project" value="InterPro"/>
</dbReference>
<keyword evidence="13" id="KW-1185">Reference proteome</keyword>
<dbReference type="SUPFAM" id="SSF48264">
    <property type="entry name" value="Cytochrome P450"/>
    <property type="match status" value="1"/>
</dbReference>
<keyword evidence="7 9" id="KW-0503">Monooxygenase</keyword>
<evidence type="ECO:0000256" key="7">
    <source>
        <dbReference type="ARBA" id="ARBA00023033"/>
    </source>
</evidence>
<dbReference type="Pfam" id="PF00067">
    <property type="entry name" value="p450"/>
    <property type="match status" value="1"/>
</dbReference>
<dbReference type="EMBL" id="AMGY01000002">
    <property type="protein sequence ID" value="EXJ89682.1"/>
    <property type="molecule type" value="Genomic_DNA"/>
</dbReference>
<dbReference type="STRING" id="1182542.W9Y9Z7"/>
<evidence type="ECO:0000256" key="5">
    <source>
        <dbReference type="ARBA" id="ARBA00023002"/>
    </source>
</evidence>
<evidence type="ECO:0000256" key="11">
    <source>
        <dbReference type="SAM" id="Phobius"/>
    </source>
</evidence>
<dbReference type="InterPro" id="IPR002403">
    <property type="entry name" value="Cyt_P450_E_grp-IV"/>
</dbReference>
<evidence type="ECO:0000256" key="3">
    <source>
        <dbReference type="ARBA" id="ARBA00022617"/>
    </source>
</evidence>
<evidence type="ECO:0000256" key="8">
    <source>
        <dbReference type="PIRSR" id="PIRSR602403-1"/>
    </source>
</evidence>
<dbReference type="AlphaFoldDB" id="W9Y9Z7"/>
<dbReference type="GO" id="GO:0004497">
    <property type="term" value="F:monooxygenase activity"/>
    <property type="evidence" value="ECO:0007669"/>
    <property type="project" value="UniProtKB-KW"/>
</dbReference>
<dbReference type="GO" id="GO:0005506">
    <property type="term" value="F:iron ion binding"/>
    <property type="evidence" value="ECO:0007669"/>
    <property type="project" value="InterPro"/>
</dbReference>
<comment type="cofactor">
    <cofactor evidence="1 8">
        <name>heme</name>
        <dbReference type="ChEBI" id="CHEBI:30413"/>
    </cofactor>
</comment>
<feature type="transmembrane region" description="Helical" evidence="11">
    <location>
        <begin position="14"/>
        <end position="37"/>
    </location>
</feature>
<keyword evidence="5 9" id="KW-0560">Oxidoreductase</keyword>
<dbReference type="GeneID" id="19166879"/>
<keyword evidence="3 8" id="KW-0349">Heme</keyword>
<accession>W9Y9Z7</accession>
<dbReference type="InterPro" id="IPR001128">
    <property type="entry name" value="Cyt_P450"/>
</dbReference>
<keyword evidence="6 8" id="KW-0408">Iron</keyword>
<evidence type="ECO:0000256" key="9">
    <source>
        <dbReference type="RuleBase" id="RU000461"/>
    </source>
</evidence>
<dbReference type="HOGENOM" id="CLU_022195_9_0_1"/>
<sequence>MATSLPVLVGYGNLLLITLIVTAIVAVAVVYQAFFAIRYPASLPLGGEPPGARRFSLRTRWRYYTDCAGLYRQAYEQYTKKGKAVLLPGLGCRLDIILPQSAMRWVLARPENELSHADAVLEVVQLKYGLGDEKYKADPWPGMLVKTEINAMLENVCADMNDELAHAFDRLLGDTGSDSDSWKEIDLLHTVRLVVAQAASRFTVGLPLCRNQQYLRDCLRVVDGIVLNGGLTGACPRALRPILGPIFSWNLRRHVDRVKKHFEPLYRRRMQDLTMNNNNNNKRDEEGARQAKGDPTTKPPDLLQMMLQYGLKERPGEVYDVDSMARRLCFANFAAFHQTSILITNMLLNILSSDAEFNTISVLRDEVARIVTGVGSPTGAAADDDLHPQWTKYKVAQMVKADSVARETLRLNSYSNRGLFRKVMVDGIVTEEGIRLPKGAYLSFLGHPLQCDPDTFDRPFRYDPFRFSRAREAAADHKGNAGLSNLSFVATSPQHLPFGHGNHSCPGRFLVDFELKMIIAYLLENYHLDFPAEYAGNRPPNRWVAEALAPPAAVKIRVKRQKKETAH</sequence>
<dbReference type="Gene3D" id="1.10.630.10">
    <property type="entry name" value="Cytochrome P450"/>
    <property type="match status" value="1"/>
</dbReference>
<dbReference type="PANTHER" id="PTHR46206:SF1">
    <property type="entry name" value="P450, PUTATIVE (EUROFUNG)-RELATED"/>
    <property type="match status" value="1"/>
</dbReference>
<dbReference type="InterPro" id="IPR017972">
    <property type="entry name" value="Cyt_P450_CS"/>
</dbReference>
<evidence type="ECO:0000256" key="10">
    <source>
        <dbReference type="SAM" id="MobiDB-lite"/>
    </source>
</evidence>
<organism evidence="12 13">
    <name type="scientific">Capronia epimyces CBS 606.96</name>
    <dbReference type="NCBI Taxonomy" id="1182542"/>
    <lineage>
        <taxon>Eukaryota</taxon>
        <taxon>Fungi</taxon>
        <taxon>Dikarya</taxon>
        <taxon>Ascomycota</taxon>
        <taxon>Pezizomycotina</taxon>
        <taxon>Eurotiomycetes</taxon>
        <taxon>Chaetothyriomycetidae</taxon>
        <taxon>Chaetothyriales</taxon>
        <taxon>Herpotrichiellaceae</taxon>
        <taxon>Capronia</taxon>
    </lineage>
</organism>
<dbReference type="PRINTS" id="PR00465">
    <property type="entry name" value="EP450IV"/>
</dbReference>
<feature type="compositionally biased region" description="Basic and acidic residues" evidence="10">
    <location>
        <begin position="281"/>
        <end position="292"/>
    </location>
</feature>
<comment type="similarity">
    <text evidence="2 9">Belongs to the cytochrome P450 family.</text>
</comment>
<dbReference type="PROSITE" id="PS00086">
    <property type="entry name" value="CYTOCHROME_P450"/>
    <property type="match status" value="1"/>
</dbReference>
<dbReference type="RefSeq" id="XP_007731079.1">
    <property type="nucleotide sequence ID" value="XM_007732889.1"/>
</dbReference>
<keyword evidence="4 8" id="KW-0479">Metal-binding</keyword>
<dbReference type="InterPro" id="IPR036396">
    <property type="entry name" value="Cyt_P450_sf"/>
</dbReference>
<evidence type="ECO:0000313" key="12">
    <source>
        <dbReference type="EMBL" id="EXJ89682.1"/>
    </source>
</evidence>
<dbReference type="PANTHER" id="PTHR46206">
    <property type="entry name" value="CYTOCHROME P450"/>
    <property type="match status" value="1"/>
</dbReference>
<dbReference type="OrthoDB" id="1844152at2759"/>
<gene>
    <name evidence="12" type="ORF">A1O3_02749</name>
</gene>
<dbReference type="Proteomes" id="UP000019478">
    <property type="component" value="Unassembled WGS sequence"/>
</dbReference>
<proteinExistence type="inferred from homology"/>
<keyword evidence="11" id="KW-0472">Membrane</keyword>
<evidence type="ECO:0000256" key="2">
    <source>
        <dbReference type="ARBA" id="ARBA00010617"/>
    </source>
</evidence>
<comment type="caution">
    <text evidence="12">The sequence shown here is derived from an EMBL/GenBank/DDBJ whole genome shotgun (WGS) entry which is preliminary data.</text>
</comment>
<evidence type="ECO:0000256" key="1">
    <source>
        <dbReference type="ARBA" id="ARBA00001971"/>
    </source>
</evidence>
<dbReference type="eggNOG" id="KOG0684">
    <property type="taxonomic scope" value="Eukaryota"/>
</dbReference>
<evidence type="ECO:0008006" key="14">
    <source>
        <dbReference type="Google" id="ProtNLM"/>
    </source>
</evidence>
<protein>
    <recommendedName>
        <fullName evidence="14">Cytochrome P450</fullName>
    </recommendedName>
</protein>
<feature type="binding site" description="axial binding residue" evidence="8">
    <location>
        <position position="505"/>
    </location>
    <ligand>
        <name>heme</name>
        <dbReference type="ChEBI" id="CHEBI:30413"/>
    </ligand>
    <ligandPart>
        <name>Fe</name>
        <dbReference type="ChEBI" id="CHEBI:18248"/>
    </ligandPart>
</feature>
<dbReference type="CDD" id="cd11041">
    <property type="entry name" value="CYP503A1-like"/>
    <property type="match status" value="1"/>
</dbReference>
<feature type="region of interest" description="Disordered" evidence="10">
    <location>
        <begin position="273"/>
        <end position="299"/>
    </location>
</feature>